<dbReference type="FunFam" id="3.40.50.720:FF:000084">
    <property type="entry name" value="Short-chain dehydrogenase reductase"/>
    <property type="match status" value="1"/>
</dbReference>
<reference evidence="3 4" key="1">
    <citation type="submission" date="2019-01" db="EMBL/GenBank/DDBJ databases">
        <title>Chengkuizengella sp. nov., isolated from deep-sea sediment of East Pacific Ocean.</title>
        <authorList>
            <person name="Yang J."/>
            <person name="Lai Q."/>
            <person name="Shao Z."/>
        </authorList>
    </citation>
    <scope>NUCLEOTIDE SEQUENCE [LARGE SCALE GENOMIC DNA]</scope>
    <source>
        <strain evidence="3 4">YPA3-1-1</strain>
    </source>
</reference>
<dbReference type="InterPro" id="IPR020904">
    <property type="entry name" value="Sc_DH/Rdtase_CS"/>
</dbReference>
<dbReference type="InterPro" id="IPR036291">
    <property type="entry name" value="NAD(P)-bd_dom_sf"/>
</dbReference>
<dbReference type="GO" id="GO:0008206">
    <property type="term" value="P:bile acid metabolic process"/>
    <property type="evidence" value="ECO:0007669"/>
    <property type="project" value="UniProtKB-ARBA"/>
</dbReference>
<evidence type="ECO:0000313" key="4">
    <source>
        <dbReference type="Proteomes" id="UP000448943"/>
    </source>
</evidence>
<dbReference type="InterPro" id="IPR002347">
    <property type="entry name" value="SDR_fam"/>
</dbReference>
<dbReference type="EC" id="1.1.1.47" evidence="3"/>
<proteinExistence type="inferred from homology"/>
<dbReference type="GO" id="GO:0047936">
    <property type="term" value="F:glucose 1-dehydrogenase [NAD(P)+] activity"/>
    <property type="evidence" value="ECO:0007669"/>
    <property type="project" value="UniProtKB-EC"/>
</dbReference>
<dbReference type="PRINTS" id="PR00081">
    <property type="entry name" value="GDHRDH"/>
</dbReference>
<dbReference type="PANTHER" id="PTHR24321">
    <property type="entry name" value="DEHYDROGENASES, SHORT CHAIN"/>
    <property type="match status" value="1"/>
</dbReference>
<comment type="caution">
    <text evidence="3">The sequence shown here is derived from an EMBL/GenBank/DDBJ whole genome shotgun (WGS) entry which is preliminary data.</text>
</comment>
<evidence type="ECO:0000256" key="1">
    <source>
        <dbReference type="ARBA" id="ARBA00006484"/>
    </source>
</evidence>
<organism evidence="3 4">
    <name type="scientific">Chengkuizengella marina</name>
    <dbReference type="NCBI Taxonomy" id="2507566"/>
    <lineage>
        <taxon>Bacteria</taxon>
        <taxon>Bacillati</taxon>
        <taxon>Bacillota</taxon>
        <taxon>Bacilli</taxon>
        <taxon>Bacillales</taxon>
        <taxon>Paenibacillaceae</taxon>
        <taxon>Chengkuizengella</taxon>
    </lineage>
</organism>
<name>A0A6N9Q5A0_9BACL</name>
<dbReference type="AlphaFoldDB" id="A0A6N9Q5A0"/>
<dbReference type="PROSITE" id="PS00061">
    <property type="entry name" value="ADH_SHORT"/>
    <property type="match status" value="1"/>
</dbReference>
<sequence>MGRLDGKVAIITGSASGMGKTEILLFAKEGAKVVVTDILEDKVNDLVSEVNSNGGEAIGFYHDVTSEKDWIRVVKDTFGQFGKIDILVNNAGIVNAASLLDDSVEQWQKTVDVNLTGTFLGMKHVIPKMIENNGGSIINISSITGLSGGLGGNSYSASKGAIRILSKGAAIDYAKQNIRVNSVHPGFIQTQMLENLISNKAIKKMFKDLTPLPRFGKPDDVASSVLFLASDESAYITGIELPIDGGYSAK</sequence>
<evidence type="ECO:0000313" key="3">
    <source>
        <dbReference type="EMBL" id="NBI29804.1"/>
    </source>
</evidence>
<dbReference type="Proteomes" id="UP000448943">
    <property type="component" value="Unassembled WGS sequence"/>
</dbReference>
<dbReference type="NCBIfam" id="NF005559">
    <property type="entry name" value="PRK07231.1"/>
    <property type="match status" value="1"/>
</dbReference>
<evidence type="ECO:0000256" key="2">
    <source>
        <dbReference type="ARBA" id="ARBA00023002"/>
    </source>
</evidence>
<dbReference type="Pfam" id="PF13561">
    <property type="entry name" value="adh_short_C2"/>
    <property type="match status" value="1"/>
</dbReference>
<dbReference type="SUPFAM" id="SSF51735">
    <property type="entry name" value="NAD(P)-binding Rossmann-fold domains"/>
    <property type="match status" value="1"/>
</dbReference>
<dbReference type="Gene3D" id="3.40.50.720">
    <property type="entry name" value="NAD(P)-binding Rossmann-like Domain"/>
    <property type="match status" value="1"/>
</dbReference>
<keyword evidence="2 3" id="KW-0560">Oxidoreductase</keyword>
<protein>
    <submittedName>
        <fullName evidence="3">Glucose 1-dehydrogenase</fullName>
        <ecNumber evidence="3">1.1.1.47</ecNumber>
    </submittedName>
</protein>
<accession>A0A6N9Q5A0</accession>
<dbReference type="PRINTS" id="PR00080">
    <property type="entry name" value="SDRFAMILY"/>
</dbReference>
<gene>
    <name evidence="3" type="ORF">ERL59_12635</name>
</gene>
<dbReference type="RefSeq" id="WP_160646614.1">
    <property type="nucleotide sequence ID" value="NZ_SIJB01000028.1"/>
</dbReference>
<dbReference type="OrthoDB" id="286404at2"/>
<dbReference type="PANTHER" id="PTHR24321:SF8">
    <property type="entry name" value="ESTRADIOL 17-BETA-DEHYDROGENASE 8-RELATED"/>
    <property type="match status" value="1"/>
</dbReference>
<comment type="similarity">
    <text evidence="1">Belongs to the short-chain dehydrogenases/reductases (SDR) family.</text>
</comment>
<keyword evidence="4" id="KW-1185">Reference proteome</keyword>
<dbReference type="EMBL" id="SIJB01000028">
    <property type="protein sequence ID" value="NBI29804.1"/>
    <property type="molecule type" value="Genomic_DNA"/>
</dbReference>